<evidence type="ECO:0000256" key="1">
    <source>
        <dbReference type="SAM" id="SignalP"/>
    </source>
</evidence>
<keyword evidence="1" id="KW-0732">Signal</keyword>
<reference evidence="2 3" key="1">
    <citation type="submission" date="2021-08" db="EMBL/GenBank/DDBJ databases">
        <title>Massilia sp. R798.</title>
        <authorList>
            <person name="Baek J.H."/>
            <person name="Jung H.S."/>
            <person name="Kim K.R."/>
            <person name="Jeon C.O."/>
        </authorList>
    </citation>
    <scope>NUCLEOTIDE SEQUENCE [LARGE SCALE GENOMIC DNA]</scope>
    <source>
        <strain evidence="2 3">R798</strain>
    </source>
</reference>
<proteinExistence type="predicted"/>
<organism evidence="2 3">
    <name type="scientific">Massilia soli</name>
    <dbReference type="NCBI Taxonomy" id="2792854"/>
    <lineage>
        <taxon>Bacteria</taxon>
        <taxon>Pseudomonadati</taxon>
        <taxon>Pseudomonadota</taxon>
        <taxon>Betaproteobacteria</taxon>
        <taxon>Burkholderiales</taxon>
        <taxon>Oxalobacteraceae</taxon>
        <taxon>Telluria group</taxon>
        <taxon>Massilia</taxon>
    </lineage>
</organism>
<feature type="signal peptide" evidence="1">
    <location>
        <begin position="1"/>
        <end position="19"/>
    </location>
</feature>
<dbReference type="RefSeq" id="WP_223467649.1">
    <property type="nucleotide sequence ID" value="NZ_JAFBIL020000003.1"/>
</dbReference>
<keyword evidence="3" id="KW-1185">Reference proteome</keyword>
<protein>
    <submittedName>
        <fullName evidence="2">Uncharacterized protein</fullName>
    </submittedName>
</protein>
<evidence type="ECO:0000313" key="3">
    <source>
        <dbReference type="Proteomes" id="UP000809349"/>
    </source>
</evidence>
<dbReference type="PROSITE" id="PS51257">
    <property type="entry name" value="PROKAR_LIPOPROTEIN"/>
    <property type="match status" value="1"/>
</dbReference>
<comment type="caution">
    <text evidence="2">The sequence shown here is derived from an EMBL/GenBank/DDBJ whole genome shotgun (WGS) entry which is preliminary data.</text>
</comment>
<dbReference type="EMBL" id="JAFBIL020000003">
    <property type="protein sequence ID" value="MBZ2207146.1"/>
    <property type="molecule type" value="Genomic_DNA"/>
</dbReference>
<dbReference type="Proteomes" id="UP000809349">
    <property type="component" value="Unassembled WGS sequence"/>
</dbReference>
<accession>A0ABS7SLU0</accession>
<sequence length="52" mass="5389">MKLLIVSLVLTWLSACASANKLATCDGANKRPINQQQSAALASSTQASRGAE</sequence>
<gene>
    <name evidence="2" type="ORF">I4X03_007720</name>
</gene>
<feature type="chain" id="PRO_5046783792" evidence="1">
    <location>
        <begin position="20"/>
        <end position="52"/>
    </location>
</feature>
<evidence type="ECO:0000313" key="2">
    <source>
        <dbReference type="EMBL" id="MBZ2207146.1"/>
    </source>
</evidence>
<name>A0ABS7SLU0_9BURK</name>